<dbReference type="EMBL" id="CAJVPL010008065">
    <property type="protein sequence ID" value="CAG8672762.1"/>
    <property type="molecule type" value="Genomic_DNA"/>
</dbReference>
<dbReference type="Proteomes" id="UP000789831">
    <property type="component" value="Unassembled WGS sequence"/>
</dbReference>
<comment type="caution">
    <text evidence="2">The sequence shown here is derived from an EMBL/GenBank/DDBJ whole genome shotgun (WGS) entry which is preliminary data.</text>
</comment>
<protein>
    <submittedName>
        <fullName evidence="2">10963_t:CDS:1</fullName>
    </submittedName>
</protein>
<evidence type="ECO:0000313" key="3">
    <source>
        <dbReference type="Proteomes" id="UP000789831"/>
    </source>
</evidence>
<accession>A0A9N9EFG1</accession>
<keyword evidence="1" id="KW-1133">Transmembrane helix</keyword>
<keyword evidence="3" id="KW-1185">Reference proteome</keyword>
<feature type="non-terminal residue" evidence="2">
    <location>
        <position position="200"/>
    </location>
</feature>
<proteinExistence type="predicted"/>
<reference evidence="2" key="1">
    <citation type="submission" date="2021-06" db="EMBL/GenBank/DDBJ databases">
        <authorList>
            <person name="Kallberg Y."/>
            <person name="Tangrot J."/>
            <person name="Rosling A."/>
        </authorList>
    </citation>
    <scope>NUCLEOTIDE SEQUENCE</scope>
    <source>
        <strain evidence="2">MT106</strain>
    </source>
</reference>
<name>A0A9N9EFG1_9GLOM</name>
<keyword evidence="1" id="KW-0812">Transmembrane</keyword>
<evidence type="ECO:0000256" key="1">
    <source>
        <dbReference type="SAM" id="Phobius"/>
    </source>
</evidence>
<sequence>MLSCLNPLKKAIDDKVAWRKTEPTIIKVIKEIFLWLVYLGLFGYLVTLFIKLVNDKPLQIITSDYKSEIKPPRILFFGPFEFEVDCTFYVTYGNEAGSNSNCSTNLFVDKYNLESNEYMYTVEFYTNDDNVNFSNNGLSLIEFKLLLTNSSKSSIKSDEYLCADLFDHDSKLGVDEKNITNYALFEQLYKQNEYFLSPHQ</sequence>
<organism evidence="2 3">
    <name type="scientific">Ambispora gerdemannii</name>
    <dbReference type="NCBI Taxonomy" id="144530"/>
    <lineage>
        <taxon>Eukaryota</taxon>
        <taxon>Fungi</taxon>
        <taxon>Fungi incertae sedis</taxon>
        <taxon>Mucoromycota</taxon>
        <taxon>Glomeromycotina</taxon>
        <taxon>Glomeromycetes</taxon>
        <taxon>Archaeosporales</taxon>
        <taxon>Ambisporaceae</taxon>
        <taxon>Ambispora</taxon>
    </lineage>
</organism>
<dbReference type="AlphaFoldDB" id="A0A9N9EFG1"/>
<feature type="transmembrane region" description="Helical" evidence="1">
    <location>
        <begin position="32"/>
        <end position="53"/>
    </location>
</feature>
<keyword evidence="1" id="KW-0472">Membrane</keyword>
<evidence type="ECO:0000313" key="2">
    <source>
        <dbReference type="EMBL" id="CAG8672762.1"/>
    </source>
</evidence>
<gene>
    <name evidence="2" type="ORF">AGERDE_LOCUS12333</name>
</gene>